<protein>
    <recommendedName>
        <fullName evidence="4">Organic solvent tolerance-like N-terminal domain-containing protein</fullName>
    </recommendedName>
</protein>
<comment type="caution">
    <text evidence="2">The sequence shown here is derived from an EMBL/GenBank/DDBJ whole genome shotgun (WGS) entry which is preliminary data.</text>
</comment>
<evidence type="ECO:0000256" key="1">
    <source>
        <dbReference type="SAM" id="SignalP"/>
    </source>
</evidence>
<accession>F7NM67</accession>
<dbReference type="RefSeq" id="WP_004097459.1">
    <property type="nucleotide sequence ID" value="NZ_AFGF01000162.1"/>
</dbReference>
<feature type="signal peptide" evidence="1">
    <location>
        <begin position="1"/>
        <end position="25"/>
    </location>
</feature>
<dbReference type="STRING" id="1009370.ALO_15972"/>
<evidence type="ECO:0000313" key="2">
    <source>
        <dbReference type="EMBL" id="EGO62868.1"/>
    </source>
</evidence>
<organism evidence="2 3">
    <name type="scientific">Acetonema longum DSM 6540</name>
    <dbReference type="NCBI Taxonomy" id="1009370"/>
    <lineage>
        <taxon>Bacteria</taxon>
        <taxon>Bacillati</taxon>
        <taxon>Bacillota</taxon>
        <taxon>Negativicutes</taxon>
        <taxon>Acetonemataceae</taxon>
        <taxon>Acetonema</taxon>
    </lineage>
</organism>
<keyword evidence="3" id="KW-1185">Reference proteome</keyword>
<evidence type="ECO:0000313" key="3">
    <source>
        <dbReference type="Proteomes" id="UP000003240"/>
    </source>
</evidence>
<proteinExistence type="predicted"/>
<gene>
    <name evidence="2" type="ORF">ALO_15972</name>
</gene>
<dbReference type="EMBL" id="AFGF01000162">
    <property type="protein sequence ID" value="EGO62868.1"/>
    <property type="molecule type" value="Genomic_DNA"/>
</dbReference>
<dbReference type="Proteomes" id="UP000003240">
    <property type="component" value="Unassembled WGS sequence"/>
</dbReference>
<keyword evidence="1" id="KW-0732">Signal</keyword>
<dbReference type="Gene3D" id="2.60.450.10">
    <property type="entry name" value="Lipopolysaccharide (LPS) transport protein A like domain"/>
    <property type="match status" value="1"/>
</dbReference>
<name>F7NM67_9FIRM</name>
<feature type="chain" id="PRO_5003366565" description="Organic solvent tolerance-like N-terminal domain-containing protein" evidence="1">
    <location>
        <begin position="26"/>
        <end position="161"/>
    </location>
</feature>
<dbReference type="eggNOG" id="COG1934">
    <property type="taxonomic scope" value="Bacteria"/>
</dbReference>
<reference evidence="2 3" key="1">
    <citation type="journal article" date="2011" name="EMBO J.">
        <title>Structural diversity of bacterial flagellar motors.</title>
        <authorList>
            <person name="Chen S."/>
            <person name="Beeby M."/>
            <person name="Murphy G.E."/>
            <person name="Leadbetter J.R."/>
            <person name="Hendrixson D.R."/>
            <person name="Briegel A."/>
            <person name="Li Z."/>
            <person name="Shi J."/>
            <person name="Tocheva E.I."/>
            <person name="Muller A."/>
            <person name="Dobro M.J."/>
            <person name="Jensen G.J."/>
        </authorList>
    </citation>
    <scope>NUCLEOTIDE SEQUENCE [LARGE SCALE GENOMIC DNA]</scope>
    <source>
        <strain evidence="2 3">DSM 6540</strain>
    </source>
</reference>
<sequence>MKLKGFLGILLAVAVWAIPLPAVQAAMPVIKADKQYYDIAQGVHVLKGNVYIAHKNRVVTMGTAKTNMVEVWGAGGVRYAEADHDITLTGSTIYANFRKKRVTLTDEIDFQDGLVGISADRVEFNWETKIAEFQGNVHCSARGTDWTLNEARYNVKTKQFM</sequence>
<evidence type="ECO:0008006" key="4">
    <source>
        <dbReference type="Google" id="ProtNLM"/>
    </source>
</evidence>
<dbReference type="AlphaFoldDB" id="F7NM67"/>